<dbReference type="InterPro" id="IPR028082">
    <property type="entry name" value="Peripla_BP_I"/>
</dbReference>
<accession>A0A7V5UFV0</accession>
<dbReference type="SUPFAM" id="SSF53822">
    <property type="entry name" value="Periplasmic binding protein-like I"/>
    <property type="match status" value="1"/>
</dbReference>
<organism evidence="4">
    <name type="scientific">Caldithrix abyssi</name>
    <dbReference type="NCBI Taxonomy" id="187145"/>
    <lineage>
        <taxon>Bacteria</taxon>
        <taxon>Pseudomonadati</taxon>
        <taxon>Calditrichota</taxon>
        <taxon>Calditrichia</taxon>
        <taxon>Calditrichales</taxon>
        <taxon>Calditrichaceae</taxon>
        <taxon>Caldithrix</taxon>
    </lineage>
</organism>
<evidence type="ECO:0000259" key="3">
    <source>
        <dbReference type="Pfam" id="PF13458"/>
    </source>
</evidence>
<protein>
    <submittedName>
        <fullName evidence="4">ABC transporter substrate-binding protein</fullName>
    </submittedName>
</protein>
<dbReference type="InterPro" id="IPR028081">
    <property type="entry name" value="Leu-bd"/>
</dbReference>
<sequence>MFSVNSCAKKETGPIKVGVLLPLTGSKAKFGEMEKNSFELAMEKINAQRKEKGQRLIQLVYEDDTGKPEVGRAAMEKLINVDKVVMVTGGYSSSVTFTAAAVAQQYRTPFLVNTGSVDKITEPESFNLTTNDGDKFYIYRLNPPVSEYASGLEGLLAEVVKPKSVFIIHENTTFGTKGAKAFQKSADRLGIKVLGVESYSSGTVDFKPLLSNAKKAKPELMYMISYVMDAAQIMKQARELRFTSPKLFVGAGAGYTMPAFKENAGVASERVVSATLWHQVLPIPGAKEFFDDYVKKYGGDGPDYHGAEAYAAAQVVNDVLTRCNGKYDKETIKKALDATDLMTVFGPVKFTSYGKKIHQNKMNTYVVQWIDGELKLVWPKDLANAEFSYPINWAKLWAK</sequence>
<proteinExistence type="inferred from homology"/>
<comment type="caution">
    <text evidence="4">The sequence shown here is derived from an EMBL/GenBank/DDBJ whole genome shotgun (WGS) entry which is preliminary data.</text>
</comment>
<dbReference type="PANTHER" id="PTHR30483">
    <property type="entry name" value="LEUCINE-SPECIFIC-BINDING PROTEIN"/>
    <property type="match status" value="1"/>
</dbReference>
<evidence type="ECO:0000256" key="1">
    <source>
        <dbReference type="ARBA" id="ARBA00010062"/>
    </source>
</evidence>
<evidence type="ECO:0000313" key="4">
    <source>
        <dbReference type="EMBL" id="HHJ53760.1"/>
    </source>
</evidence>
<dbReference type="Pfam" id="PF13458">
    <property type="entry name" value="Peripla_BP_6"/>
    <property type="match status" value="1"/>
</dbReference>
<evidence type="ECO:0000256" key="2">
    <source>
        <dbReference type="ARBA" id="ARBA00022729"/>
    </source>
</evidence>
<feature type="domain" description="Leucine-binding protein" evidence="3">
    <location>
        <begin position="14"/>
        <end position="372"/>
    </location>
</feature>
<dbReference type="AlphaFoldDB" id="A0A7V5UFV0"/>
<reference evidence="4" key="1">
    <citation type="journal article" date="2020" name="mSystems">
        <title>Genome- and Community-Level Interaction Insights into Carbon Utilization and Element Cycling Functions of Hydrothermarchaeota in Hydrothermal Sediment.</title>
        <authorList>
            <person name="Zhou Z."/>
            <person name="Liu Y."/>
            <person name="Xu W."/>
            <person name="Pan J."/>
            <person name="Luo Z.H."/>
            <person name="Li M."/>
        </authorList>
    </citation>
    <scope>NUCLEOTIDE SEQUENCE [LARGE SCALE GENOMIC DNA]</scope>
    <source>
        <strain evidence="4">HyVt-527</strain>
    </source>
</reference>
<name>A0A7V5UFV0_CALAY</name>
<dbReference type="PANTHER" id="PTHR30483:SF37">
    <property type="entry name" value="ABC TRANSPORTER SUBSTRATE-BINDING PROTEIN"/>
    <property type="match status" value="1"/>
</dbReference>
<gene>
    <name evidence="4" type="ORF">ENJ89_11240</name>
</gene>
<dbReference type="EMBL" id="DROD01000708">
    <property type="protein sequence ID" value="HHJ53760.1"/>
    <property type="molecule type" value="Genomic_DNA"/>
</dbReference>
<dbReference type="Gene3D" id="3.40.50.2300">
    <property type="match status" value="2"/>
</dbReference>
<dbReference type="InterPro" id="IPR051010">
    <property type="entry name" value="BCAA_transport"/>
</dbReference>
<keyword evidence="2" id="KW-0732">Signal</keyword>
<comment type="similarity">
    <text evidence="1">Belongs to the leucine-binding protein family.</text>
</comment>
<dbReference type="Proteomes" id="UP000886124">
    <property type="component" value="Unassembled WGS sequence"/>
</dbReference>